<dbReference type="AlphaFoldDB" id="F6EJ26"/>
<reference evidence="4 5" key="1">
    <citation type="journal article" date="2011" name="J. Bacteriol.">
        <title>Complete genome sequence of Amycolicicoccus subflavus DQS3-9A1T, an actinomycete isolated from crude oil-polluted soil.</title>
        <authorList>
            <person name="Cai M."/>
            <person name="Chen W.M."/>
            <person name="Nie Y."/>
            <person name="Chi C.Q."/>
            <person name="Wang Y.N."/>
            <person name="Tang Y.Q."/>
            <person name="Li G.Y."/>
            <person name="Wu X.L."/>
        </authorList>
    </citation>
    <scope>NUCLEOTIDE SEQUENCE [LARGE SCALE GENOMIC DNA]</scope>
    <source>
        <strain evidence="5">DSM 45089 / DQS3-9A1</strain>
    </source>
</reference>
<dbReference type="OrthoDB" id="4802216at2"/>
<evidence type="ECO:0000256" key="2">
    <source>
        <dbReference type="PROSITE-ProRule" id="PRU00335"/>
    </source>
</evidence>
<dbReference type="Proteomes" id="UP000009235">
    <property type="component" value="Chromosome"/>
</dbReference>
<accession>F6EJ26</accession>
<dbReference type="RefSeq" id="WP_013807607.1">
    <property type="nucleotide sequence ID" value="NC_015564.1"/>
</dbReference>
<evidence type="ECO:0000313" key="5">
    <source>
        <dbReference type="Proteomes" id="UP000009235"/>
    </source>
</evidence>
<dbReference type="PROSITE" id="PS50977">
    <property type="entry name" value="HTH_TETR_2"/>
    <property type="match status" value="1"/>
</dbReference>
<gene>
    <name evidence="4" type="ordered locus">AS9A_2811</name>
</gene>
<dbReference type="GO" id="GO:0003677">
    <property type="term" value="F:DNA binding"/>
    <property type="evidence" value="ECO:0007669"/>
    <property type="project" value="UniProtKB-UniRule"/>
</dbReference>
<dbReference type="KEGG" id="asd:AS9A_2811"/>
<dbReference type="Pfam" id="PF00440">
    <property type="entry name" value="TetR_N"/>
    <property type="match status" value="1"/>
</dbReference>
<dbReference type="STRING" id="443218.AS9A_2811"/>
<dbReference type="EMBL" id="CP002786">
    <property type="protein sequence ID" value="AEF41258.1"/>
    <property type="molecule type" value="Genomic_DNA"/>
</dbReference>
<dbReference type="PANTHER" id="PTHR43479:SF11">
    <property type="entry name" value="ACREF_ENVCD OPERON REPRESSOR-RELATED"/>
    <property type="match status" value="1"/>
</dbReference>
<evidence type="ECO:0000259" key="3">
    <source>
        <dbReference type="PROSITE" id="PS50977"/>
    </source>
</evidence>
<evidence type="ECO:0000313" key="4">
    <source>
        <dbReference type="EMBL" id="AEF41258.1"/>
    </source>
</evidence>
<protein>
    <submittedName>
        <fullName evidence="4">TetR family transcriptional regulator</fullName>
    </submittedName>
</protein>
<dbReference type="eggNOG" id="COG1309">
    <property type="taxonomic scope" value="Bacteria"/>
</dbReference>
<dbReference type="Gene3D" id="1.10.357.10">
    <property type="entry name" value="Tetracycline Repressor, domain 2"/>
    <property type="match status" value="1"/>
</dbReference>
<dbReference type="InterPro" id="IPR009057">
    <property type="entry name" value="Homeodomain-like_sf"/>
</dbReference>
<dbReference type="PANTHER" id="PTHR43479">
    <property type="entry name" value="ACREF/ENVCD OPERON REPRESSOR-RELATED"/>
    <property type="match status" value="1"/>
</dbReference>
<name>F6EJ26_HOYSD</name>
<dbReference type="SUPFAM" id="SSF46689">
    <property type="entry name" value="Homeodomain-like"/>
    <property type="match status" value="1"/>
</dbReference>
<keyword evidence="5" id="KW-1185">Reference proteome</keyword>
<feature type="domain" description="HTH tetR-type" evidence="3">
    <location>
        <begin position="21"/>
        <end position="81"/>
    </location>
</feature>
<keyword evidence="1 2" id="KW-0238">DNA-binding</keyword>
<sequence>MTDPVAVVRQFRGVSAADRVRQRRDALLDAGLKALAEGNLASITVDDISARAGLSKRYFYEHFRTRNDLFVTLVERLIEQLTAAVTAPSKAPDLGTYGRLQEAVMGVVSVLIDNPGNTRLFVDTIGGDQLRDTVRRTEHAIAALVIDVTIGDTQVTERERTRLDMAALILVAGAAQAVSDWLDGDIDLSRTELIEEFVRVGAAAFHTILPDL</sequence>
<dbReference type="InterPro" id="IPR001647">
    <property type="entry name" value="HTH_TetR"/>
</dbReference>
<organism evidence="4 5">
    <name type="scientific">Hoyosella subflava (strain DSM 45089 / JCM 17490 / NBRC 109087 / DQS3-9A1)</name>
    <name type="common">Amycolicicoccus subflavus</name>
    <dbReference type="NCBI Taxonomy" id="443218"/>
    <lineage>
        <taxon>Bacteria</taxon>
        <taxon>Bacillati</taxon>
        <taxon>Actinomycetota</taxon>
        <taxon>Actinomycetes</taxon>
        <taxon>Mycobacteriales</taxon>
        <taxon>Hoyosellaceae</taxon>
        <taxon>Hoyosella</taxon>
    </lineage>
</organism>
<proteinExistence type="predicted"/>
<evidence type="ECO:0000256" key="1">
    <source>
        <dbReference type="ARBA" id="ARBA00023125"/>
    </source>
</evidence>
<dbReference type="HOGENOM" id="CLU_069356_13_2_11"/>
<feature type="DNA-binding region" description="H-T-H motif" evidence="2">
    <location>
        <begin position="44"/>
        <end position="63"/>
    </location>
</feature>
<dbReference type="InterPro" id="IPR050624">
    <property type="entry name" value="HTH-type_Tx_Regulator"/>
</dbReference>